<accession>A0A1I3MGP8</accession>
<evidence type="ECO:0000313" key="4">
    <source>
        <dbReference type="Proteomes" id="UP000198919"/>
    </source>
</evidence>
<evidence type="ECO:0000256" key="1">
    <source>
        <dbReference type="SAM" id="MobiDB-lite"/>
    </source>
</evidence>
<keyword evidence="5" id="KW-1185">Reference proteome</keyword>
<dbReference type="EMBL" id="FORG01000004">
    <property type="protein sequence ID" value="SFI95895.1"/>
    <property type="molecule type" value="Genomic_DNA"/>
</dbReference>
<sequence>MYANTQGGGQDFATPDVCLTPSGPTPVPMTYPNTAQGTMGAPGMSNIMFAGCPVHNMTTNITLTTGDSAGVNLGVTSGTVMGPSRHTAGATSVLVKGSPITRVSSPTMQNSTNAPGSRTSPSQTKVSILAS</sequence>
<dbReference type="Proteomes" id="UP000198919">
    <property type="component" value="Unassembled WGS sequence"/>
</dbReference>
<organism evidence="3 4">
    <name type="scientific">Xenorhabdus mauleonii</name>
    <dbReference type="NCBI Taxonomy" id="351675"/>
    <lineage>
        <taxon>Bacteria</taxon>
        <taxon>Pseudomonadati</taxon>
        <taxon>Pseudomonadota</taxon>
        <taxon>Gammaproteobacteria</taxon>
        <taxon>Enterobacterales</taxon>
        <taxon>Morganellaceae</taxon>
        <taxon>Xenorhabdus</taxon>
    </lineage>
</organism>
<evidence type="ECO:0000313" key="3">
    <source>
        <dbReference type="EMBL" id="SFI95895.1"/>
    </source>
</evidence>
<dbReference type="AlphaFoldDB" id="A0A1I3MGP8"/>
<evidence type="ECO:0000313" key="5">
    <source>
        <dbReference type="Proteomes" id="UP000224607"/>
    </source>
</evidence>
<dbReference type="OrthoDB" id="8852350at2"/>
<dbReference type="Proteomes" id="UP000224607">
    <property type="component" value="Unassembled WGS sequence"/>
</dbReference>
<feature type="compositionally biased region" description="Polar residues" evidence="1">
    <location>
        <begin position="101"/>
        <end position="131"/>
    </location>
</feature>
<protein>
    <submittedName>
        <fullName evidence="3">Uncharacterized protein</fullName>
    </submittedName>
</protein>
<reference evidence="4" key="2">
    <citation type="submission" date="2016-10" db="EMBL/GenBank/DDBJ databases">
        <authorList>
            <person name="Varghese N."/>
            <person name="Submissions S."/>
        </authorList>
    </citation>
    <scope>NUCLEOTIDE SEQUENCE [LARGE SCALE GENOMIC DNA]</scope>
    <source>
        <strain evidence="4">DSM 17908</strain>
    </source>
</reference>
<dbReference type="Pfam" id="PF13665">
    <property type="entry name" value="Tox-PAAR-like"/>
    <property type="match status" value="1"/>
</dbReference>
<evidence type="ECO:0000313" key="2">
    <source>
        <dbReference type="EMBL" id="PHM45502.1"/>
    </source>
</evidence>
<reference evidence="2 5" key="3">
    <citation type="journal article" date="2017" name="Nat. Microbiol.">
        <title>Natural product diversity associated with the nematode symbionts Photorhabdus and Xenorhabdus.</title>
        <authorList>
            <person name="Tobias N.J."/>
            <person name="Wolff H."/>
            <person name="Djahanschiri B."/>
            <person name="Grundmann F."/>
            <person name="Kronenwerth M."/>
            <person name="Shi Y.M."/>
            <person name="Simonyi S."/>
            <person name="Grun P."/>
            <person name="Shapiro-Ilan D."/>
            <person name="Pidot S.J."/>
            <person name="Stinear T.P."/>
            <person name="Ebersberger I."/>
            <person name="Bode H.B."/>
        </authorList>
    </citation>
    <scope>NUCLEOTIDE SEQUENCE [LARGE SCALE GENOMIC DNA]</scope>
    <source>
        <strain evidence="2 5">DSM 17908</strain>
    </source>
</reference>
<proteinExistence type="predicted"/>
<name>A0A1I3MGP8_9GAMM</name>
<dbReference type="EMBL" id="NITY01000002">
    <property type="protein sequence ID" value="PHM45502.1"/>
    <property type="molecule type" value="Genomic_DNA"/>
</dbReference>
<dbReference type="RefSeq" id="WP_092509002.1">
    <property type="nucleotide sequence ID" value="NZ_CAWNQB010000012.1"/>
</dbReference>
<dbReference type="STRING" id="351675.SAMN05421680_104271"/>
<gene>
    <name evidence="3" type="ORF">SAMN05421680_104271</name>
    <name evidence="2" type="ORF">Xmau_01154</name>
</gene>
<feature type="region of interest" description="Disordered" evidence="1">
    <location>
        <begin position="97"/>
        <end position="131"/>
    </location>
</feature>
<reference evidence="3" key="1">
    <citation type="submission" date="2016-10" db="EMBL/GenBank/DDBJ databases">
        <authorList>
            <person name="de Groot N.N."/>
        </authorList>
    </citation>
    <scope>NUCLEOTIDE SEQUENCE [LARGE SCALE GENOMIC DNA]</scope>
    <source>
        <strain evidence="3">DSM 17908</strain>
    </source>
</reference>